<keyword evidence="1" id="KW-0812">Transmembrane</keyword>
<organism evidence="2 3">
    <name type="scientific">Sporosarcina jeotgali</name>
    <dbReference type="NCBI Taxonomy" id="3020056"/>
    <lineage>
        <taxon>Bacteria</taxon>
        <taxon>Bacillati</taxon>
        <taxon>Bacillota</taxon>
        <taxon>Bacilli</taxon>
        <taxon>Bacillales</taxon>
        <taxon>Caryophanaceae</taxon>
        <taxon>Sporosarcina</taxon>
    </lineage>
</organism>
<dbReference type="Proteomes" id="UP001303532">
    <property type="component" value="Chromosome"/>
</dbReference>
<keyword evidence="3" id="KW-1185">Reference proteome</keyword>
<reference evidence="2 3" key="1">
    <citation type="submission" date="2023-01" db="EMBL/GenBank/DDBJ databases">
        <title>Sporosarcina sp. nov., isolated from Korean tranditional fermented seafood 'Jeotgal'.</title>
        <authorList>
            <person name="Yang A.-I."/>
        </authorList>
    </citation>
    <scope>NUCLEOTIDE SEQUENCE [LARGE SCALE GENOMIC DNA]</scope>
    <source>
        <strain evidence="2 3">B2O-1</strain>
    </source>
</reference>
<accession>A0ABZ0KWQ1</accession>
<evidence type="ECO:0000313" key="2">
    <source>
        <dbReference type="EMBL" id="WOV84819.1"/>
    </source>
</evidence>
<feature type="transmembrane region" description="Helical" evidence="1">
    <location>
        <begin position="6"/>
        <end position="24"/>
    </location>
</feature>
<evidence type="ECO:0008006" key="4">
    <source>
        <dbReference type="Google" id="ProtNLM"/>
    </source>
</evidence>
<name>A0ABZ0KWQ1_9BACL</name>
<keyword evidence="1" id="KW-0472">Membrane</keyword>
<keyword evidence="1" id="KW-1133">Transmembrane helix</keyword>
<proteinExistence type="predicted"/>
<gene>
    <name evidence="2" type="ORF">PGH26_02515</name>
</gene>
<protein>
    <recommendedName>
        <fullName evidence="4">DUF3139 domain-containing protein</fullName>
    </recommendedName>
</protein>
<dbReference type="EMBL" id="CP116341">
    <property type="protein sequence ID" value="WOV84819.1"/>
    <property type="molecule type" value="Genomic_DNA"/>
</dbReference>
<dbReference type="RefSeq" id="WP_323692460.1">
    <property type="nucleotide sequence ID" value="NZ_CP116341.1"/>
</dbReference>
<evidence type="ECO:0000313" key="3">
    <source>
        <dbReference type="Proteomes" id="UP001303532"/>
    </source>
</evidence>
<sequence>MKKSTLILSIVLFASIVTVLYMAVDRYTYRSYSPNLEDQVILGEMTMMVLDNKQYQDIASKETVYSIQQGVSRFNAGDPSSMANYEVSVVTNRQSYVFTCVDRTCTDVSNGTWTYSRYLENGPVLPLDIDE</sequence>
<evidence type="ECO:0000256" key="1">
    <source>
        <dbReference type="SAM" id="Phobius"/>
    </source>
</evidence>